<feature type="region of interest" description="Disordered" evidence="1">
    <location>
        <begin position="20"/>
        <end position="43"/>
    </location>
</feature>
<organism evidence="2 3">
    <name type="scientific">Acrobeloides nanus</name>
    <dbReference type="NCBI Taxonomy" id="290746"/>
    <lineage>
        <taxon>Eukaryota</taxon>
        <taxon>Metazoa</taxon>
        <taxon>Ecdysozoa</taxon>
        <taxon>Nematoda</taxon>
        <taxon>Chromadorea</taxon>
        <taxon>Rhabditida</taxon>
        <taxon>Tylenchina</taxon>
        <taxon>Cephalobomorpha</taxon>
        <taxon>Cephaloboidea</taxon>
        <taxon>Cephalobidae</taxon>
        <taxon>Acrobeloides</taxon>
    </lineage>
</organism>
<dbReference type="WBParaSite" id="ACRNAN_scaffold8138.g32663.t1">
    <property type="protein sequence ID" value="ACRNAN_scaffold8138.g32663.t1"/>
    <property type="gene ID" value="ACRNAN_scaffold8138.g32663"/>
</dbReference>
<proteinExistence type="predicted"/>
<evidence type="ECO:0000313" key="2">
    <source>
        <dbReference type="Proteomes" id="UP000887540"/>
    </source>
</evidence>
<evidence type="ECO:0000256" key="1">
    <source>
        <dbReference type="SAM" id="MobiDB-lite"/>
    </source>
</evidence>
<keyword evidence="2" id="KW-1185">Reference proteome</keyword>
<accession>A0A914EGE1</accession>
<dbReference type="AlphaFoldDB" id="A0A914EGE1"/>
<name>A0A914EGE1_9BILA</name>
<dbReference type="Proteomes" id="UP000887540">
    <property type="component" value="Unplaced"/>
</dbReference>
<sequence length="193" mass="22650">MENDDENCCKMSKRIVEPKVKLDWHSDSEDEENRKTTSSYINEPEHKRKMLELIQKEMDEARRRVEVDEFGDFSRSRYGRKPPTNEFLVQREPKLFTVDEKTLGRDEIRATRMQYTMSTQNLVNPSAQKIEWAARKFGISAWPKPLQTKNGSSFSPRSSQMFAASTYGLPKTINYHHGFSQSQKQRMSSKFKL</sequence>
<protein>
    <submittedName>
        <fullName evidence="3">Uncharacterized protein</fullName>
    </submittedName>
</protein>
<reference evidence="3" key="1">
    <citation type="submission" date="2022-11" db="UniProtKB">
        <authorList>
            <consortium name="WormBaseParasite"/>
        </authorList>
    </citation>
    <scope>IDENTIFICATION</scope>
</reference>
<evidence type="ECO:0000313" key="3">
    <source>
        <dbReference type="WBParaSite" id="ACRNAN_scaffold8138.g32663.t1"/>
    </source>
</evidence>
<feature type="compositionally biased region" description="Basic and acidic residues" evidence="1">
    <location>
        <begin position="20"/>
        <end position="35"/>
    </location>
</feature>